<comment type="caution">
    <text evidence="1">The sequence shown here is derived from an EMBL/GenBank/DDBJ whole genome shotgun (WGS) entry which is preliminary data.</text>
</comment>
<protein>
    <submittedName>
        <fullName evidence="1">Uncharacterized protein</fullName>
    </submittedName>
</protein>
<dbReference type="EMBL" id="BMAV01025689">
    <property type="protein sequence ID" value="GFS43771.1"/>
    <property type="molecule type" value="Genomic_DNA"/>
</dbReference>
<name>A0A8X6MCB8_9ARAC</name>
<evidence type="ECO:0000313" key="2">
    <source>
        <dbReference type="Proteomes" id="UP000886998"/>
    </source>
</evidence>
<dbReference type="OrthoDB" id="7469650at2759"/>
<dbReference type="Proteomes" id="UP000886998">
    <property type="component" value="Unassembled WGS sequence"/>
</dbReference>
<dbReference type="AlphaFoldDB" id="A0A8X6MCB8"/>
<gene>
    <name evidence="1" type="ORF">TNIN_364641</name>
</gene>
<evidence type="ECO:0000313" key="1">
    <source>
        <dbReference type="EMBL" id="GFS43771.1"/>
    </source>
</evidence>
<proteinExistence type="predicted"/>
<keyword evidence="2" id="KW-1185">Reference proteome</keyword>
<reference evidence="1" key="1">
    <citation type="submission" date="2020-08" db="EMBL/GenBank/DDBJ databases">
        <title>Multicomponent nature underlies the extraordinary mechanical properties of spider dragline silk.</title>
        <authorList>
            <person name="Kono N."/>
            <person name="Nakamura H."/>
            <person name="Mori M."/>
            <person name="Yoshida Y."/>
            <person name="Ohtoshi R."/>
            <person name="Malay A.D."/>
            <person name="Moran D.A.P."/>
            <person name="Tomita M."/>
            <person name="Numata K."/>
            <person name="Arakawa K."/>
        </authorList>
    </citation>
    <scope>NUCLEOTIDE SEQUENCE</scope>
</reference>
<organism evidence="1 2">
    <name type="scientific">Trichonephila inaurata madagascariensis</name>
    <dbReference type="NCBI Taxonomy" id="2747483"/>
    <lineage>
        <taxon>Eukaryota</taxon>
        <taxon>Metazoa</taxon>
        <taxon>Ecdysozoa</taxon>
        <taxon>Arthropoda</taxon>
        <taxon>Chelicerata</taxon>
        <taxon>Arachnida</taxon>
        <taxon>Araneae</taxon>
        <taxon>Araneomorphae</taxon>
        <taxon>Entelegynae</taxon>
        <taxon>Araneoidea</taxon>
        <taxon>Nephilidae</taxon>
        <taxon>Trichonephila</taxon>
        <taxon>Trichonephila inaurata</taxon>
    </lineage>
</organism>
<accession>A0A8X6MCB8</accession>
<sequence length="105" mass="11619">MWIILGPSLPEYLLDLLFPFPAKRLSHICADVPSGRSRSGTPITKCPGVRALTSDGSGDRCVKSLEVKQASICHNRLDNSSKFRKLVLHNLSRKHHDRAAAIEDT</sequence>